<accession>A0AAV6P8P1</accession>
<evidence type="ECO:0000256" key="1">
    <source>
        <dbReference type="SAM" id="MobiDB-lite"/>
    </source>
</evidence>
<proteinExistence type="predicted"/>
<keyword evidence="3" id="KW-1185">Reference proteome</keyword>
<sequence length="96" mass="10015">MAGINLISAAAAAVLLVLASIFNNNIPHTQGLRLLPMEQEHPAVHLNSRPQSFHPSPIAATDVDVHGGDFRPTTPGHSPGAGHGLAPDSHVDSKIH</sequence>
<feature type="region of interest" description="Disordered" evidence="1">
    <location>
        <begin position="47"/>
        <end position="96"/>
    </location>
</feature>
<organism evidence="2 3">
    <name type="scientific">Cucurbita argyrosperma subsp. sororia</name>
    <dbReference type="NCBI Taxonomy" id="37648"/>
    <lineage>
        <taxon>Eukaryota</taxon>
        <taxon>Viridiplantae</taxon>
        <taxon>Streptophyta</taxon>
        <taxon>Embryophyta</taxon>
        <taxon>Tracheophyta</taxon>
        <taxon>Spermatophyta</taxon>
        <taxon>Magnoliopsida</taxon>
        <taxon>eudicotyledons</taxon>
        <taxon>Gunneridae</taxon>
        <taxon>Pentapetalae</taxon>
        <taxon>rosids</taxon>
        <taxon>fabids</taxon>
        <taxon>Cucurbitales</taxon>
        <taxon>Cucurbitaceae</taxon>
        <taxon>Cucurbiteae</taxon>
        <taxon>Cucurbita</taxon>
    </lineage>
</organism>
<gene>
    <name evidence="2" type="ORF">SDJN03_01833</name>
</gene>
<protein>
    <submittedName>
        <fullName evidence="2">Uncharacterized protein</fullName>
    </submittedName>
</protein>
<comment type="caution">
    <text evidence="2">The sequence shown here is derived from an EMBL/GenBank/DDBJ whole genome shotgun (WGS) entry which is preliminary data.</text>
</comment>
<evidence type="ECO:0000313" key="2">
    <source>
        <dbReference type="EMBL" id="KAG6608491.1"/>
    </source>
</evidence>
<reference evidence="2 3" key="1">
    <citation type="journal article" date="2021" name="Hortic Res">
        <title>The domestication of Cucurbita argyrosperma as revealed by the genome of its wild relative.</title>
        <authorList>
            <person name="Barrera-Redondo J."/>
            <person name="Sanchez-de la Vega G."/>
            <person name="Aguirre-Liguori J.A."/>
            <person name="Castellanos-Morales G."/>
            <person name="Gutierrez-Guerrero Y.T."/>
            <person name="Aguirre-Dugua X."/>
            <person name="Aguirre-Planter E."/>
            <person name="Tenaillon M.I."/>
            <person name="Lira-Saade R."/>
            <person name="Eguiarte L.E."/>
        </authorList>
    </citation>
    <scope>NUCLEOTIDE SEQUENCE [LARGE SCALE GENOMIC DNA]</scope>
    <source>
        <strain evidence="2">JBR-2021</strain>
    </source>
</reference>
<dbReference type="Proteomes" id="UP000685013">
    <property type="component" value="Chromosome 1"/>
</dbReference>
<feature type="non-terminal residue" evidence="2">
    <location>
        <position position="1"/>
    </location>
</feature>
<evidence type="ECO:0000313" key="3">
    <source>
        <dbReference type="Proteomes" id="UP000685013"/>
    </source>
</evidence>
<dbReference type="EMBL" id="JAGKQH010000001">
    <property type="protein sequence ID" value="KAG6608491.1"/>
    <property type="molecule type" value="Genomic_DNA"/>
</dbReference>
<dbReference type="AlphaFoldDB" id="A0AAV6P8P1"/>
<name>A0AAV6P8P1_9ROSI</name>